<dbReference type="EMBL" id="KV442076">
    <property type="protein sequence ID" value="OAQ25676.1"/>
    <property type="molecule type" value="Genomic_DNA"/>
</dbReference>
<dbReference type="AlphaFoldDB" id="A0A197JMG6"/>
<dbReference type="SMART" id="SM00671">
    <property type="entry name" value="SEL1"/>
    <property type="match status" value="2"/>
</dbReference>
<proteinExistence type="inferred from homology"/>
<feature type="compositionally biased region" description="Polar residues" evidence="2">
    <location>
        <begin position="1"/>
        <end position="14"/>
    </location>
</feature>
<dbReference type="Proteomes" id="UP000078512">
    <property type="component" value="Unassembled WGS sequence"/>
</dbReference>
<dbReference type="Pfam" id="PF08238">
    <property type="entry name" value="Sel1"/>
    <property type="match status" value="2"/>
</dbReference>
<name>A0A197JMG6_9FUNG</name>
<dbReference type="InterPro" id="IPR011990">
    <property type="entry name" value="TPR-like_helical_dom_sf"/>
</dbReference>
<sequence length="163" mass="18114">MRPISSTHLSSGQHTRFVRPGNYYPPTVSNSSRQQLDDLTFRAHNKELAKQYARDAMSKIAAKMDLDALYAKGDGLPSDFWKALECYLKAVRQSHAHAQVSVGDLFSEGQGVSKDTSVAMRWYLKATLQGDTNAQRKAETLTLCVYTHCPLQVIFPTTTDSGT</sequence>
<comment type="similarity">
    <text evidence="1">Belongs to the sel-1 family.</text>
</comment>
<evidence type="ECO:0000313" key="4">
    <source>
        <dbReference type="Proteomes" id="UP000078512"/>
    </source>
</evidence>
<organism evidence="3 4">
    <name type="scientific">Linnemannia elongata AG-77</name>
    <dbReference type="NCBI Taxonomy" id="1314771"/>
    <lineage>
        <taxon>Eukaryota</taxon>
        <taxon>Fungi</taxon>
        <taxon>Fungi incertae sedis</taxon>
        <taxon>Mucoromycota</taxon>
        <taxon>Mortierellomycotina</taxon>
        <taxon>Mortierellomycetes</taxon>
        <taxon>Mortierellales</taxon>
        <taxon>Mortierellaceae</taxon>
        <taxon>Linnemannia</taxon>
    </lineage>
</organism>
<dbReference type="PANTHER" id="PTHR11102">
    <property type="entry name" value="SEL-1-LIKE PROTEIN"/>
    <property type="match status" value="1"/>
</dbReference>
<feature type="region of interest" description="Disordered" evidence="2">
    <location>
        <begin position="1"/>
        <end position="31"/>
    </location>
</feature>
<dbReference type="SUPFAM" id="SSF81901">
    <property type="entry name" value="HCP-like"/>
    <property type="match status" value="1"/>
</dbReference>
<gene>
    <name evidence="3" type="ORF">K457DRAFT_128875</name>
</gene>
<dbReference type="STRING" id="1314771.A0A197JMG6"/>
<keyword evidence="4" id="KW-1185">Reference proteome</keyword>
<evidence type="ECO:0000256" key="1">
    <source>
        <dbReference type="ARBA" id="ARBA00038101"/>
    </source>
</evidence>
<dbReference type="OrthoDB" id="2442430at2759"/>
<evidence type="ECO:0008006" key="5">
    <source>
        <dbReference type="Google" id="ProtNLM"/>
    </source>
</evidence>
<reference evidence="3 4" key="1">
    <citation type="submission" date="2016-05" db="EMBL/GenBank/DDBJ databases">
        <title>Genome sequencing reveals origins of a unique bacterial endosymbiosis in the earliest lineages of terrestrial Fungi.</title>
        <authorList>
            <consortium name="DOE Joint Genome Institute"/>
            <person name="Uehling J."/>
            <person name="Gryganskyi A."/>
            <person name="Hameed K."/>
            <person name="Tschaplinski T."/>
            <person name="Misztal P."/>
            <person name="Wu S."/>
            <person name="Desiro A."/>
            <person name="Vande Pol N."/>
            <person name="Du Z.-Y."/>
            <person name="Zienkiewicz A."/>
            <person name="Zienkiewicz K."/>
            <person name="Morin E."/>
            <person name="Tisserant E."/>
            <person name="Splivallo R."/>
            <person name="Hainaut M."/>
            <person name="Henrissat B."/>
            <person name="Ohm R."/>
            <person name="Kuo A."/>
            <person name="Yan J."/>
            <person name="Lipzen A."/>
            <person name="Nolan M."/>
            <person name="Labutti K."/>
            <person name="Barry K."/>
            <person name="Goldstein A."/>
            <person name="Labbe J."/>
            <person name="Schadt C."/>
            <person name="Tuskan G."/>
            <person name="Grigoriev I."/>
            <person name="Martin F."/>
            <person name="Vilgalys R."/>
            <person name="Bonito G."/>
        </authorList>
    </citation>
    <scope>NUCLEOTIDE SEQUENCE [LARGE SCALE GENOMIC DNA]</scope>
    <source>
        <strain evidence="3 4">AG-77</strain>
    </source>
</reference>
<dbReference type="Gene3D" id="1.25.40.10">
    <property type="entry name" value="Tetratricopeptide repeat domain"/>
    <property type="match status" value="1"/>
</dbReference>
<evidence type="ECO:0000313" key="3">
    <source>
        <dbReference type="EMBL" id="OAQ25676.1"/>
    </source>
</evidence>
<accession>A0A197JMG6</accession>
<protein>
    <recommendedName>
        <fullName evidence="5">HCP-like protein</fullName>
    </recommendedName>
</protein>
<dbReference type="PANTHER" id="PTHR11102:SF160">
    <property type="entry name" value="ERAD-ASSOCIATED E3 UBIQUITIN-PROTEIN LIGASE COMPONENT HRD3"/>
    <property type="match status" value="1"/>
</dbReference>
<dbReference type="InterPro" id="IPR006597">
    <property type="entry name" value="Sel1-like"/>
</dbReference>
<evidence type="ECO:0000256" key="2">
    <source>
        <dbReference type="SAM" id="MobiDB-lite"/>
    </source>
</evidence>
<dbReference type="InterPro" id="IPR050767">
    <property type="entry name" value="Sel1_AlgK"/>
</dbReference>